<proteinExistence type="predicted"/>
<keyword evidence="3" id="KW-1185">Reference proteome</keyword>
<dbReference type="GeneID" id="92051026"/>
<evidence type="ECO:0000313" key="3">
    <source>
        <dbReference type="Proteomes" id="UP001433268"/>
    </source>
</evidence>
<keyword evidence="1" id="KW-0812">Transmembrane</keyword>
<feature type="transmembrane region" description="Helical" evidence="1">
    <location>
        <begin position="20"/>
        <end position="41"/>
    </location>
</feature>
<organism evidence="2 3">
    <name type="scientific">Apiospora hydei</name>
    <dbReference type="NCBI Taxonomy" id="1337664"/>
    <lineage>
        <taxon>Eukaryota</taxon>
        <taxon>Fungi</taxon>
        <taxon>Dikarya</taxon>
        <taxon>Ascomycota</taxon>
        <taxon>Pezizomycotina</taxon>
        <taxon>Sordariomycetes</taxon>
        <taxon>Xylariomycetidae</taxon>
        <taxon>Amphisphaeriales</taxon>
        <taxon>Apiosporaceae</taxon>
        <taxon>Apiospora</taxon>
    </lineage>
</organism>
<evidence type="ECO:0000313" key="2">
    <source>
        <dbReference type="EMBL" id="KAK8066905.1"/>
    </source>
</evidence>
<protein>
    <submittedName>
        <fullName evidence="2">Uncharacterized protein</fullName>
    </submittedName>
</protein>
<dbReference type="EMBL" id="JAQQWN010000009">
    <property type="protein sequence ID" value="KAK8066905.1"/>
    <property type="molecule type" value="Genomic_DNA"/>
</dbReference>
<sequence length="63" mass="7239">MSVLAVALILMCRYDNKPPVSWGLHALLLAILVGFFLMIWIPITLNKERSPGYKWPQTKVRVE</sequence>
<accession>A0ABR1V9F7</accession>
<reference evidence="2 3" key="1">
    <citation type="submission" date="2023-01" db="EMBL/GenBank/DDBJ databases">
        <title>Analysis of 21 Apiospora genomes using comparative genomics revels a genus with tremendous synthesis potential of carbohydrate active enzymes and secondary metabolites.</title>
        <authorList>
            <person name="Sorensen T."/>
        </authorList>
    </citation>
    <scope>NUCLEOTIDE SEQUENCE [LARGE SCALE GENOMIC DNA]</scope>
    <source>
        <strain evidence="2 3">CBS 114990</strain>
    </source>
</reference>
<comment type="caution">
    <text evidence="2">The sequence shown here is derived from an EMBL/GenBank/DDBJ whole genome shotgun (WGS) entry which is preliminary data.</text>
</comment>
<evidence type="ECO:0000256" key="1">
    <source>
        <dbReference type="SAM" id="Phobius"/>
    </source>
</evidence>
<keyword evidence="1" id="KW-1133">Transmembrane helix</keyword>
<gene>
    <name evidence="2" type="ORF">PG997_013652</name>
</gene>
<dbReference type="RefSeq" id="XP_066663658.1">
    <property type="nucleotide sequence ID" value="XM_066817966.1"/>
</dbReference>
<name>A0ABR1V9F7_9PEZI</name>
<keyword evidence="1" id="KW-0472">Membrane</keyword>
<dbReference type="Proteomes" id="UP001433268">
    <property type="component" value="Unassembled WGS sequence"/>
</dbReference>